<dbReference type="AlphaFoldDB" id="A0A0D2IY75"/>
<sequence length="137" mass="14321">MMDEGIDVLVVVRGSSEEGLAAPVDSAADIVIDSLAAPLKLVDVRPVAVFKLVGKDNPEFVANGLFVLNASSKVVEGLVVMDVITEGSDALLPVLDTEEDASMQVVLTKLELVPLATPSIEVPLVVVKSLVNFDGIP</sequence>
<dbReference type="GeneID" id="27707871"/>
<dbReference type="VEuPathDB" id="FungiDB:Z520_02125"/>
<dbReference type="Proteomes" id="UP000053411">
    <property type="component" value="Unassembled WGS sequence"/>
</dbReference>
<gene>
    <name evidence="1" type="ORF">Z520_02125</name>
</gene>
<dbReference type="EMBL" id="KN848064">
    <property type="protein sequence ID" value="KIY01987.1"/>
    <property type="molecule type" value="Genomic_DNA"/>
</dbReference>
<organism evidence="1 2">
    <name type="scientific">Fonsecaea multimorphosa CBS 102226</name>
    <dbReference type="NCBI Taxonomy" id="1442371"/>
    <lineage>
        <taxon>Eukaryota</taxon>
        <taxon>Fungi</taxon>
        <taxon>Dikarya</taxon>
        <taxon>Ascomycota</taxon>
        <taxon>Pezizomycotina</taxon>
        <taxon>Eurotiomycetes</taxon>
        <taxon>Chaetothyriomycetidae</taxon>
        <taxon>Chaetothyriales</taxon>
        <taxon>Herpotrichiellaceae</taxon>
        <taxon>Fonsecaea</taxon>
    </lineage>
</organism>
<name>A0A0D2IY75_9EURO</name>
<reference evidence="1 2" key="1">
    <citation type="submission" date="2015-01" db="EMBL/GenBank/DDBJ databases">
        <title>The Genome Sequence of Fonsecaea multimorphosa CBS 102226.</title>
        <authorList>
            <consortium name="The Broad Institute Genomics Platform"/>
            <person name="Cuomo C."/>
            <person name="de Hoog S."/>
            <person name="Gorbushina A."/>
            <person name="Stielow B."/>
            <person name="Teixiera M."/>
            <person name="Abouelleil A."/>
            <person name="Chapman S.B."/>
            <person name="Priest M."/>
            <person name="Young S.K."/>
            <person name="Wortman J."/>
            <person name="Nusbaum C."/>
            <person name="Birren B."/>
        </authorList>
    </citation>
    <scope>NUCLEOTIDE SEQUENCE [LARGE SCALE GENOMIC DNA]</scope>
    <source>
        <strain evidence="1 2">CBS 102226</strain>
    </source>
</reference>
<keyword evidence="2" id="KW-1185">Reference proteome</keyword>
<proteinExistence type="predicted"/>
<protein>
    <submittedName>
        <fullName evidence="1">Uncharacterized protein</fullName>
    </submittedName>
</protein>
<dbReference type="RefSeq" id="XP_016636109.1">
    <property type="nucleotide sequence ID" value="XM_016772639.1"/>
</dbReference>
<evidence type="ECO:0000313" key="1">
    <source>
        <dbReference type="EMBL" id="KIY01987.1"/>
    </source>
</evidence>
<evidence type="ECO:0000313" key="2">
    <source>
        <dbReference type="Proteomes" id="UP000053411"/>
    </source>
</evidence>
<accession>A0A0D2IY75</accession>